<dbReference type="RefSeq" id="WP_249893046.1">
    <property type="nucleotide sequence ID" value="NZ_CP082904.1"/>
</dbReference>
<dbReference type="EMBL" id="CP082904">
    <property type="protein sequence ID" value="UQY44416.1"/>
    <property type="molecule type" value="Genomic_DNA"/>
</dbReference>
<name>A0ABY4RCB0_9GAMM</name>
<reference evidence="1" key="1">
    <citation type="submission" date="2021-09" db="EMBL/GenBank/DDBJ databases">
        <title>First case of bloodstream infection caused by Mixta hanseatica sp. nov., a member of the Erwiniaceae family.</title>
        <authorList>
            <person name="Both A."/>
            <person name="Huang J."/>
            <person name="Wenzel P."/>
            <person name="Aepfelbacher M."/>
            <person name="Rohde H."/>
            <person name="Christner M."/>
            <person name="Hentschke M."/>
        </authorList>
    </citation>
    <scope>NUCLEOTIDE SEQUENCE</scope>
    <source>
        <strain evidence="1">X22927</strain>
    </source>
</reference>
<accession>A0ABY4RCB0</accession>
<keyword evidence="2" id="KW-1185">Reference proteome</keyword>
<evidence type="ECO:0008006" key="3">
    <source>
        <dbReference type="Google" id="ProtNLM"/>
    </source>
</evidence>
<dbReference type="Proteomes" id="UP001056635">
    <property type="component" value="Chromosome"/>
</dbReference>
<proteinExistence type="predicted"/>
<gene>
    <name evidence="1" type="ORF">K6958_01530</name>
</gene>
<evidence type="ECO:0000313" key="2">
    <source>
        <dbReference type="Proteomes" id="UP001056635"/>
    </source>
</evidence>
<evidence type="ECO:0000313" key="1">
    <source>
        <dbReference type="EMBL" id="UQY44416.1"/>
    </source>
</evidence>
<organism evidence="1 2">
    <name type="scientific">Mixta hanseatica</name>
    <dbReference type="NCBI Taxonomy" id="2872648"/>
    <lineage>
        <taxon>Bacteria</taxon>
        <taxon>Pseudomonadati</taxon>
        <taxon>Pseudomonadota</taxon>
        <taxon>Gammaproteobacteria</taxon>
        <taxon>Enterobacterales</taxon>
        <taxon>Erwiniaceae</taxon>
        <taxon>Mixta</taxon>
    </lineage>
</organism>
<protein>
    <recommendedName>
        <fullName evidence="3">Fimbrial protein</fullName>
    </recommendedName>
</protein>
<sequence length="171" mass="19265">MMIDNYFIGLSAALLLWSQNALCIKQAQVELDISARSVARVVLYYDGLPLNDNNINFPLFVNDYSRRFEQTSPFFYLVGNVGQADIVFAEDNFFLSSADNSSASIFLKGDFIFRGQQKTATQYLRMPVLDDIAQKSPLNGAKVRFVSEHLASHYAKGRYSNVFTLIITPVI</sequence>